<dbReference type="EMBL" id="AXCR01000010">
    <property type="protein sequence ID" value="KJR83444.1"/>
    <property type="molecule type" value="Genomic_DNA"/>
</dbReference>
<dbReference type="PANTHER" id="PTHR12905">
    <property type="entry name" value="METALLOPHOSPHOESTERASE"/>
    <property type="match status" value="1"/>
</dbReference>
<dbReference type="GO" id="GO:0016787">
    <property type="term" value="F:hydrolase activity"/>
    <property type="evidence" value="ECO:0007669"/>
    <property type="project" value="InterPro"/>
</dbReference>
<sequence>MSSSLLVRLGLRQSGPWEPPTLLDRLLASPIRAAAHYLYAWIVGVRGWATRRHFLDAAEARATPTIRVVCISDTHDQIVPDIPDGDLLIHAGDLTDHGRPADLQAQLDWLASLPHPHKVVVCGNHDSWFDPAARVAKGMAADAPGPRFADNMHYLQHEARTLQFANGRSLKVYGAADIPRCGPDSFSYQYDRSTPPWQGLIPSDVDILITHPPPRHHLDLGLGCAGLLAEVWRVRPPLHVFGHVHWGAGRQLVFWDETQRAYEVLTEDGREFGQPFREESLGSRLGYLGRLVAAATMATVLLPVWLFAPDILAAEGRGASSILVNAGQMYGNSGRLGNSVQALGAAQDTAARHRTPPLAALPPVRLVGHERLLLVVLARHPLVDADVAVDDARLAHRRRRHGVTADGAEGRVGGRRDRVDGAQRRLGNRRAACEVLFGGHSVGARLVVGSCRRCRRCRRRGGRRLVGAPRRLLLQNALAADAARVGGTTAAAAAGRAGPRRHRLGTTSTGGQAGRHGRRQVQAGGRLERQLLGKVRRVPPLQELERENARGQHHGQAAQQAAPDGPRRRRRRLPFGQVVDGPVVGARHAPHARADEPQQWAGVARAVKEVGEVERQHGKAVGGVHARVDVAQEPAGGVLQAVAQGRAGGQALVGGAQAGAGRVALVGVVELALEVGDADHDAQVAPEVAAAAQLQKRAHDGGRAGGGARHLAAGGAQAALQHPLALEAVKVFGERAAHRLEIVVLDDEHGERVELVKRVERAQQVARVALRRNGQQIPQGRRQQAVQLLFGEQLKQRRLLLVDHGGVGVHGGGAGVVVPSRMAYVASLASGVVSYLLE</sequence>
<dbReference type="InterPro" id="IPR029052">
    <property type="entry name" value="Metallo-depent_PP-like"/>
</dbReference>
<dbReference type="InterPro" id="IPR051693">
    <property type="entry name" value="UPF0046_metallophosphoest"/>
</dbReference>
<dbReference type="GeneID" id="27666051"/>
<evidence type="ECO:0000256" key="1">
    <source>
        <dbReference type="SAM" id="MobiDB-lite"/>
    </source>
</evidence>
<protein>
    <recommendedName>
        <fullName evidence="2">Calcineurin-like phosphoesterase domain-containing protein</fullName>
    </recommendedName>
</protein>
<evidence type="ECO:0000313" key="4">
    <source>
        <dbReference type="Proteomes" id="UP000033710"/>
    </source>
</evidence>
<feature type="domain" description="Calcineurin-like phosphoesterase" evidence="2">
    <location>
        <begin position="66"/>
        <end position="246"/>
    </location>
</feature>
<reference evidence="3 4" key="1">
    <citation type="journal article" date="2014" name="BMC Genomics">
        <title>Comparative genomics of the major fungal agents of human and animal Sporotrichosis: Sporothrix schenckii and Sporothrix brasiliensis.</title>
        <authorList>
            <person name="Teixeira M.M."/>
            <person name="de Almeida L.G."/>
            <person name="Kubitschek-Barreira P."/>
            <person name="Alves F.L."/>
            <person name="Kioshima E.S."/>
            <person name="Abadio A.K."/>
            <person name="Fernandes L."/>
            <person name="Derengowski L.S."/>
            <person name="Ferreira K.S."/>
            <person name="Souza R.C."/>
            <person name="Ruiz J.C."/>
            <person name="de Andrade N.C."/>
            <person name="Paes H.C."/>
            <person name="Nicola A.M."/>
            <person name="Albuquerque P."/>
            <person name="Gerber A.L."/>
            <person name="Martins V.P."/>
            <person name="Peconick L.D."/>
            <person name="Neto A.V."/>
            <person name="Chaucanez C.B."/>
            <person name="Silva P.A."/>
            <person name="Cunha O.L."/>
            <person name="de Oliveira F.F."/>
            <person name="dos Santos T.C."/>
            <person name="Barros A.L."/>
            <person name="Soares M.A."/>
            <person name="de Oliveira L.M."/>
            <person name="Marini M.M."/>
            <person name="Villalobos-Duno H."/>
            <person name="Cunha M.M."/>
            <person name="de Hoog S."/>
            <person name="da Silveira J.F."/>
            <person name="Henrissat B."/>
            <person name="Nino-Vega G.A."/>
            <person name="Cisalpino P.S."/>
            <person name="Mora-Montes H.M."/>
            <person name="Almeida S.R."/>
            <person name="Stajich J.E."/>
            <person name="Lopes-Bezerra L.M."/>
            <person name="Vasconcelos A.T."/>
            <person name="Felipe M.S."/>
        </authorList>
    </citation>
    <scope>NUCLEOTIDE SEQUENCE [LARGE SCALE GENOMIC DNA]</scope>
    <source>
        <strain evidence="3 4">1099-18</strain>
    </source>
</reference>
<dbReference type="Gene3D" id="3.60.21.10">
    <property type="match status" value="1"/>
</dbReference>
<dbReference type="VEuPathDB" id="FungiDB:SPSK_03959"/>
<dbReference type="SUPFAM" id="SSF56300">
    <property type="entry name" value="Metallo-dependent phosphatases"/>
    <property type="match status" value="1"/>
</dbReference>
<dbReference type="InterPro" id="IPR004843">
    <property type="entry name" value="Calcineurin-like_PHP"/>
</dbReference>
<dbReference type="PANTHER" id="PTHR12905:SF18">
    <property type="entry name" value="ESTER HYDROLASE, PUTATIVE (AFU_ORTHOLOGUE AFUA_4G03130)-RELATED"/>
    <property type="match status" value="1"/>
</dbReference>
<accession>A0A0F2M2X3</accession>
<proteinExistence type="predicted"/>
<reference evidence="3 4" key="2">
    <citation type="journal article" date="2015" name="Eukaryot. Cell">
        <title>Asexual propagation of a virulent clone complex in a human and feline outbreak of sporotrichosis.</title>
        <authorList>
            <person name="Teixeira Mde M."/>
            <person name="Rodrigues A.M."/>
            <person name="Tsui C.K."/>
            <person name="de Almeida L.G."/>
            <person name="Van Diepeningen A.D."/>
            <person name="van den Ende B.G."/>
            <person name="Fernandes G.F."/>
            <person name="Kano R."/>
            <person name="Hamelin R.C."/>
            <person name="Lopes-Bezerra L.M."/>
            <person name="Vasconcelos A.T."/>
            <person name="de Hoog S."/>
            <person name="de Camargo Z.P."/>
            <person name="Felipe M.S."/>
        </authorList>
    </citation>
    <scope>NUCLEOTIDE SEQUENCE [LARGE SCALE GENOMIC DNA]</scope>
    <source>
        <strain evidence="3 4">1099-18</strain>
    </source>
</reference>
<gene>
    <name evidence="3" type="ORF">SPSK_03959</name>
</gene>
<dbReference type="RefSeq" id="XP_016586120.1">
    <property type="nucleotide sequence ID" value="XM_016730774.1"/>
</dbReference>
<dbReference type="AlphaFoldDB" id="A0A0F2M2X3"/>
<evidence type="ECO:0000259" key="2">
    <source>
        <dbReference type="Pfam" id="PF00149"/>
    </source>
</evidence>
<evidence type="ECO:0000313" key="3">
    <source>
        <dbReference type="EMBL" id="KJR83444.1"/>
    </source>
</evidence>
<dbReference type="KEGG" id="ssck:SPSK_03959"/>
<dbReference type="Proteomes" id="UP000033710">
    <property type="component" value="Unassembled WGS sequence"/>
</dbReference>
<name>A0A0F2M2X3_SPOSC</name>
<feature type="region of interest" description="Disordered" evidence="1">
    <location>
        <begin position="547"/>
        <end position="569"/>
    </location>
</feature>
<comment type="caution">
    <text evidence="3">The sequence shown here is derived from an EMBL/GenBank/DDBJ whole genome shotgun (WGS) entry which is preliminary data.</text>
</comment>
<dbReference type="OrthoDB" id="630188at2759"/>
<organism evidence="3 4">
    <name type="scientific">Sporothrix schenckii 1099-18</name>
    <dbReference type="NCBI Taxonomy" id="1397361"/>
    <lineage>
        <taxon>Eukaryota</taxon>
        <taxon>Fungi</taxon>
        <taxon>Dikarya</taxon>
        <taxon>Ascomycota</taxon>
        <taxon>Pezizomycotina</taxon>
        <taxon>Sordariomycetes</taxon>
        <taxon>Sordariomycetidae</taxon>
        <taxon>Ophiostomatales</taxon>
        <taxon>Ophiostomataceae</taxon>
        <taxon>Sporothrix</taxon>
    </lineage>
</organism>
<feature type="compositionally biased region" description="Low complexity" evidence="1">
    <location>
        <begin position="554"/>
        <end position="564"/>
    </location>
</feature>
<feature type="region of interest" description="Disordered" evidence="1">
    <location>
        <begin position="491"/>
        <end position="522"/>
    </location>
</feature>
<dbReference type="Pfam" id="PF00149">
    <property type="entry name" value="Metallophos"/>
    <property type="match status" value="1"/>
</dbReference>
<dbReference type="CDD" id="cd07379">
    <property type="entry name" value="MPP_239FB"/>
    <property type="match status" value="1"/>
</dbReference>